<reference evidence="2" key="1">
    <citation type="submission" date="2021-01" db="EMBL/GenBank/DDBJ databases">
        <authorList>
            <person name="Corre E."/>
            <person name="Pelletier E."/>
            <person name="Niang G."/>
            <person name="Scheremetjew M."/>
            <person name="Finn R."/>
            <person name="Kale V."/>
            <person name="Holt S."/>
            <person name="Cochrane G."/>
            <person name="Meng A."/>
            <person name="Brown T."/>
            <person name="Cohen L."/>
        </authorList>
    </citation>
    <scope>NUCLEOTIDE SEQUENCE</scope>
    <source>
        <strain evidence="2">10249 10 AB</strain>
    </source>
</reference>
<gene>
    <name evidence="2" type="ORF">PAUS00366_LOCUS22739</name>
</gene>
<feature type="transmembrane region" description="Helical" evidence="1">
    <location>
        <begin position="208"/>
        <end position="228"/>
    </location>
</feature>
<keyword evidence="1" id="KW-1133">Transmembrane helix</keyword>
<sequence length="346" mass="37198">MTRHAIRSDGVALCFLAAAVTLPSVIHGLAIPNRFSIMNTHVRRNPDIRRSFGNSNRKTRNPLTAINSKKNEIQTDEFKEIDIDQVLLEAENALKAAETSLVDSDENTKENGDEDYVVNFKEVILVDNDENKKNIGNDDLVNFEEAIRDSLLSDRIEDKGSVTATEILSSSIGGILLGSLLGSVAAFKLSGLDQSLDVLNPNFSFNPIELVIPIIFSATLGGIAGFTGSLQDDVIGIVVRNVLGLPVKALATAIVNSIQEATRRQLEKTTSDIKAIPSNVANSAKQKAGQKAKEVKLAVEISIEAAIEKAKKVLLVLAVLLSLAVVGMLVMNGELPSITGTSLQQF</sequence>
<keyword evidence="1" id="KW-0812">Transmembrane</keyword>
<keyword evidence="1" id="KW-0472">Membrane</keyword>
<evidence type="ECO:0000256" key="1">
    <source>
        <dbReference type="SAM" id="Phobius"/>
    </source>
</evidence>
<feature type="transmembrane region" description="Helical" evidence="1">
    <location>
        <begin position="313"/>
        <end position="331"/>
    </location>
</feature>
<accession>A0A7S4AX81</accession>
<organism evidence="2">
    <name type="scientific">Pseudo-nitzschia australis</name>
    <dbReference type="NCBI Taxonomy" id="44445"/>
    <lineage>
        <taxon>Eukaryota</taxon>
        <taxon>Sar</taxon>
        <taxon>Stramenopiles</taxon>
        <taxon>Ochrophyta</taxon>
        <taxon>Bacillariophyta</taxon>
        <taxon>Bacillariophyceae</taxon>
        <taxon>Bacillariophycidae</taxon>
        <taxon>Bacillariales</taxon>
        <taxon>Bacillariaceae</taxon>
        <taxon>Pseudo-nitzschia</taxon>
    </lineage>
</organism>
<protein>
    <submittedName>
        <fullName evidence="2">Uncharacterized protein</fullName>
    </submittedName>
</protein>
<proteinExistence type="predicted"/>
<dbReference type="EMBL" id="HBIX01034805">
    <property type="protein sequence ID" value="CAE0729954.1"/>
    <property type="molecule type" value="Transcribed_RNA"/>
</dbReference>
<feature type="transmembrane region" description="Helical" evidence="1">
    <location>
        <begin position="167"/>
        <end position="187"/>
    </location>
</feature>
<dbReference type="AlphaFoldDB" id="A0A7S4AX81"/>
<name>A0A7S4AX81_9STRA</name>
<evidence type="ECO:0000313" key="2">
    <source>
        <dbReference type="EMBL" id="CAE0729954.1"/>
    </source>
</evidence>